<dbReference type="Proteomes" id="UP000271098">
    <property type="component" value="Unassembled WGS sequence"/>
</dbReference>
<keyword evidence="2" id="KW-1185">Reference proteome</keyword>
<sequence>MGFRPAKRTLSSGMQTKEIEDWMDGMMRSATDSVPQNDASLELSENAKARVIRSSALGRLNFRPAKRSLALGRNRFRPAKRSIDGSCAALADIEERLLELLQSVGLAYWTLRSQYSFYGIMDSVHLCYQIQCWSIVQLFLLEAILP</sequence>
<evidence type="ECO:0000313" key="1">
    <source>
        <dbReference type="EMBL" id="VDK29102.1"/>
    </source>
</evidence>
<reference evidence="3" key="1">
    <citation type="submission" date="2016-06" db="UniProtKB">
        <authorList>
            <consortium name="WormBaseParasite"/>
        </authorList>
    </citation>
    <scope>IDENTIFICATION</scope>
</reference>
<accession>A0A183CWW2</accession>
<dbReference type="WBParaSite" id="GPUH_0000095301-mRNA-1">
    <property type="protein sequence ID" value="GPUH_0000095301-mRNA-1"/>
    <property type="gene ID" value="GPUH_0000095301"/>
</dbReference>
<evidence type="ECO:0000313" key="3">
    <source>
        <dbReference type="WBParaSite" id="GPUH_0000095301-mRNA-1"/>
    </source>
</evidence>
<dbReference type="AlphaFoldDB" id="A0A183CWW2"/>
<organism evidence="3">
    <name type="scientific">Gongylonema pulchrum</name>
    <dbReference type="NCBI Taxonomy" id="637853"/>
    <lineage>
        <taxon>Eukaryota</taxon>
        <taxon>Metazoa</taxon>
        <taxon>Ecdysozoa</taxon>
        <taxon>Nematoda</taxon>
        <taxon>Chromadorea</taxon>
        <taxon>Rhabditida</taxon>
        <taxon>Spirurina</taxon>
        <taxon>Spiruromorpha</taxon>
        <taxon>Spiruroidea</taxon>
        <taxon>Gongylonematidae</taxon>
        <taxon>Gongylonema</taxon>
    </lineage>
</organism>
<name>A0A183CWW2_9BILA</name>
<proteinExistence type="predicted"/>
<protein>
    <submittedName>
        <fullName evidence="3">PH domain-containing protein</fullName>
    </submittedName>
</protein>
<dbReference type="OrthoDB" id="5853887at2759"/>
<reference evidence="1 2" key="2">
    <citation type="submission" date="2018-11" db="EMBL/GenBank/DDBJ databases">
        <authorList>
            <consortium name="Pathogen Informatics"/>
        </authorList>
    </citation>
    <scope>NUCLEOTIDE SEQUENCE [LARGE SCALE GENOMIC DNA]</scope>
</reference>
<dbReference type="EMBL" id="UYRT01001020">
    <property type="protein sequence ID" value="VDK29102.1"/>
    <property type="molecule type" value="Genomic_DNA"/>
</dbReference>
<evidence type="ECO:0000313" key="2">
    <source>
        <dbReference type="Proteomes" id="UP000271098"/>
    </source>
</evidence>
<gene>
    <name evidence="1" type="ORF">GPUH_LOCUS953</name>
</gene>